<sequence length="303" mass="33610">MTYSATVVQVLLSSPSDLPPVHRDLIHSTIRSWNTNYSRRFGVLFSPTDWQEGTSPSYGKEPQAFINEQLVASSDMGLVVFTNRLGTPTETHSSGTIEEIDLLHSQNKRVAILRNLMPSAPPTTTEAIQQSAALNEYLRSIQNKALYSTYSSNEQLTQIINNTLNNVARDYDPPSEPATSPAHNPKNNPSLGVWPSVDIERYTETDSKGRLKNKRLLYLSLTNRTGQPVTNVSYRYEDGDDESGGPFDIRFDPNNIISTMAPDAVQRYPILQVHGSPNEADCIVAWTDVDGASHETKASVRIS</sequence>
<accession>A0A1Q8VZ58</accession>
<evidence type="ECO:0008006" key="4">
    <source>
        <dbReference type="Google" id="ProtNLM"/>
    </source>
</evidence>
<evidence type="ECO:0000313" key="2">
    <source>
        <dbReference type="EMBL" id="OLO53831.1"/>
    </source>
</evidence>
<dbReference type="EMBL" id="MSKM01000017">
    <property type="protein sequence ID" value="OLO53831.1"/>
    <property type="molecule type" value="Genomic_DNA"/>
</dbReference>
<evidence type="ECO:0000256" key="1">
    <source>
        <dbReference type="SAM" id="MobiDB-lite"/>
    </source>
</evidence>
<dbReference type="AlphaFoldDB" id="A0A1Q8VZ58"/>
<reference evidence="2 3" key="1">
    <citation type="submission" date="2016-12" db="EMBL/GenBank/DDBJ databases">
        <title>Genomic comparison of strains in the 'Actinomyces naeslundii' group.</title>
        <authorList>
            <person name="Mughal S.R."/>
            <person name="Do T."/>
            <person name="Gilbert S.C."/>
            <person name="Witherden E.A."/>
            <person name="Didelot X."/>
            <person name="Beighton D."/>
        </authorList>
    </citation>
    <scope>NUCLEOTIDE SEQUENCE [LARGE SCALE GENOMIC DNA]</scope>
    <source>
        <strain evidence="2 3">MMRCO6-1</strain>
    </source>
</reference>
<proteinExistence type="predicted"/>
<name>A0A1Q8VZ58_9ACTO</name>
<feature type="region of interest" description="Disordered" evidence="1">
    <location>
        <begin position="167"/>
        <end position="193"/>
    </location>
</feature>
<organism evidence="2 3">
    <name type="scientific">Actinomyces oris</name>
    <dbReference type="NCBI Taxonomy" id="544580"/>
    <lineage>
        <taxon>Bacteria</taxon>
        <taxon>Bacillati</taxon>
        <taxon>Actinomycetota</taxon>
        <taxon>Actinomycetes</taxon>
        <taxon>Actinomycetales</taxon>
        <taxon>Actinomycetaceae</taxon>
        <taxon>Actinomyces</taxon>
    </lineage>
</organism>
<evidence type="ECO:0000313" key="3">
    <source>
        <dbReference type="Proteomes" id="UP000185772"/>
    </source>
</evidence>
<protein>
    <recommendedName>
        <fullName evidence="4">DUF4062 domain-containing protein</fullName>
    </recommendedName>
</protein>
<gene>
    <name evidence="2" type="ORF">BKH27_05105</name>
</gene>
<comment type="caution">
    <text evidence="2">The sequence shown here is derived from an EMBL/GenBank/DDBJ whole genome shotgun (WGS) entry which is preliminary data.</text>
</comment>
<dbReference type="RefSeq" id="WP_075370969.1">
    <property type="nucleotide sequence ID" value="NZ_MSKM01000017.1"/>
</dbReference>
<feature type="compositionally biased region" description="Polar residues" evidence="1">
    <location>
        <begin position="177"/>
        <end position="190"/>
    </location>
</feature>
<dbReference type="Proteomes" id="UP000185772">
    <property type="component" value="Unassembled WGS sequence"/>
</dbReference>